<dbReference type="KEGG" id="ssl:SS1G_13631"/>
<feature type="region of interest" description="Disordered" evidence="2">
    <location>
        <begin position="215"/>
        <end position="259"/>
    </location>
</feature>
<dbReference type="VEuPathDB" id="FungiDB:sscle_14g097950"/>
<dbReference type="OMA" id="CTWPQEW"/>
<evidence type="ECO:0000313" key="4">
    <source>
        <dbReference type="EMBL" id="APA15025.1"/>
    </source>
</evidence>
<feature type="compositionally biased region" description="Polar residues" evidence="2">
    <location>
        <begin position="175"/>
        <end position="203"/>
    </location>
</feature>
<evidence type="ECO:0000259" key="3">
    <source>
        <dbReference type="PROSITE" id="PS50103"/>
    </source>
</evidence>
<feature type="compositionally biased region" description="Low complexity" evidence="2">
    <location>
        <begin position="230"/>
        <end position="245"/>
    </location>
</feature>
<dbReference type="AlphaFoldDB" id="A0A1D9QJA6"/>
<feature type="region of interest" description="Disordered" evidence="2">
    <location>
        <begin position="271"/>
        <end position="293"/>
    </location>
</feature>
<dbReference type="EMBL" id="CP017827">
    <property type="protein sequence ID" value="APA15025.1"/>
    <property type="molecule type" value="Genomic_DNA"/>
</dbReference>
<feature type="zinc finger region" description="C3H1-type" evidence="1">
    <location>
        <begin position="25"/>
        <end position="53"/>
    </location>
</feature>
<dbReference type="SMART" id="SM00356">
    <property type="entry name" value="ZnF_C3H1"/>
    <property type="match status" value="3"/>
</dbReference>
<feature type="region of interest" description="Disordered" evidence="2">
    <location>
        <begin position="170"/>
        <end position="203"/>
    </location>
</feature>
<dbReference type="PROSITE" id="PS50103">
    <property type="entry name" value="ZF_C3H1"/>
    <property type="match status" value="2"/>
</dbReference>
<organism evidence="4 5">
    <name type="scientific">Sclerotinia sclerotiorum (strain ATCC 18683 / 1980 / Ss-1)</name>
    <name type="common">White mold</name>
    <name type="synonym">Whetzelinia sclerotiorum</name>
    <dbReference type="NCBI Taxonomy" id="665079"/>
    <lineage>
        <taxon>Eukaryota</taxon>
        <taxon>Fungi</taxon>
        <taxon>Dikarya</taxon>
        <taxon>Ascomycota</taxon>
        <taxon>Pezizomycotina</taxon>
        <taxon>Leotiomycetes</taxon>
        <taxon>Helotiales</taxon>
        <taxon>Sclerotiniaceae</taxon>
        <taxon>Sclerotinia</taxon>
    </lineage>
</organism>
<feature type="domain" description="C3H1-type" evidence="3">
    <location>
        <begin position="60"/>
        <end position="88"/>
    </location>
</feature>
<evidence type="ECO:0000313" key="5">
    <source>
        <dbReference type="Proteomes" id="UP000177798"/>
    </source>
</evidence>
<keyword evidence="1" id="KW-0863">Zinc-finger</keyword>
<feature type="compositionally biased region" description="Polar residues" evidence="2">
    <location>
        <begin position="271"/>
        <end position="288"/>
    </location>
</feature>
<evidence type="ECO:0000256" key="2">
    <source>
        <dbReference type="SAM" id="MobiDB-lite"/>
    </source>
</evidence>
<feature type="zinc finger region" description="C3H1-type" evidence="1">
    <location>
        <begin position="60"/>
        <end position="88"/>
    </location>
</feature>
<keyword evidence="1" id="KW-0862">Zinc</keyword>
<dbReference type="RefSeq" id="XP_001585392.1">
    <property type="nucleotide sequence ID" value="XM_001585342.1"/>
</dbReference>
<evidence type="ECO:0000256" key="1">
    <source>
        <dbReference type="PROSITE-ProRule" id="PRU00723"/>
    </source>
</evidence>
<dbReference type="Proteomes" id="UP000177798">
    <property type="component" value="Chromosome 14"/>
</dbReference>
<protein>
    <recommendedName>
        <fullName evidence="3">C3H1-type domain-containing protein</fullName>
    </recommendedName>
</protein>
<gene>
    <name evidence="4" type="ORF">sscle_14g097950</name>
</gene>
<sequence>MAICVYYLVGRCLAGIKCHHKHTGPAFPTPCKNFVLHNTCTWGARCRYAHPTPVAAEDPDPSRSSCKNFLSRRGCKFGSKCLNYHPGAVKKADPSSIPAPPSTQSTTITLIASKATDIVSSILTRDEFASIALASLTESDSTPDLPSLQSITAAPAGSKATDIANVKLSRDKPASTVSTPSIESKSTAGLSLPQPTMTKTTASKATDVVNVKLSQDKSASEISAPSTEFSSTPDLSLLPSTTTKLAGSKATDTADVKSSDVEVDTMLASLVNPSSDDAATSPPAQTPLSLDRDQMDATYMRNSYDEFNSTKPAPSINPGSNLTAPPSQSLTSVPASLSNTDEIGDASLTDITSVGGSYELVRSTTRSPSLIDSEYDTSLSTVSEEATTTKLVQSDSGIDLADRVNNNQQFNNFADQSAAPLITPPNDSSTGLGLVSAVQSADLDPPTNQLPSFMDGVTHVHSPNDTILSTATEEISISPLITAPINPNIEPTPASAVESTNPDLPANDFFYKLIAASAAADKQRLEETSSISTNDQTTINKLSPSVIDWSAATTPSNLELEGPGIYGREICVVLCTWPQEWNIPAFAIVDALTNLASTFGEIVCQPFYRNAGFSHSLQFKFQHPHEAAAASAQLNNQYINVAGTYMSVQTSVTHQITVTYMIPQYIIESLGRHGQGNLYTLFEQNFCQLQWNNFHRYYLSGELVTEVTIMGMYEGQVAQCKAVLEDLIRGRVLTHEEGDNRPLWHDFFHTEEGTKWLREKTEDAFYLRVRAVRMANLNVLMIYGSSELTRNEFGGIVKKKIAGLVEGDKKTAEISAVVAEEVRLMRLRV</sequence>
<proteinExistence type="predicted"/>
<dbReference type="InterPro" id="IPR000571">
    <property type="entry name" value="Znf_CCCH"/>
</dbReference>
<feature type="domain" description="C3H1-type" evidence="3">
    <location>
        <begin position="25"/>
        <end position="53"/>
    </location>
</feature>
<name>A0A1D9QJA6_SCLS1</name>
<feature type="region of interest" description="Disordered" evidence="2">
    <location>
        <begin position="305"/>
        <end position="338"/>
    </location>
</feature>
<dbReference type="OrthoDB" id="410307at2759"/>
<dbReference type="GO" id="GO:0008270">
    <property type="term" value="F:zinc ion binding"/>
    <property type="evidence" value="ECO:0007669"/>
    <property type="project" value="UniProtKB-KW"/>
</dbReference>
<keyword evidence="1" id="KW-0479">Metal-binding</keyword>
<reference evidence="5" key="1">
    <citation type="journal article" date="2017" name="Genome Biol. Evol.">
        <title>The complete genome sequence of the phytopathogenic fungus Sclerotinia sclerotiorum reveals insights into the genome architecture of broad host range pathogens.</title>
        <authorList>
            <person name="Derbyshire M."/>
            <person name="Denton-Giles M."/>
            <person name="Hegedus D."/>
            <person name="Seifbarghy S."/>
            <person name="Rollins J."/>
            <person name="van Kan J."/>
            <person name="Seidl M.F."/>
            <person name="Faino L."/>
            <person name="Mbengue M."/>
            <person name="Navaud O."/>
            <person name="Raffaele S."/>
            <person name="Hammond-Kosack K."/>
            <person name="Heard S."/>
            <person name="Oliver R."/>
        </authorList>
    </citation>
    <scope>NUCLEOTIDE SEQUENCE [LARGE SCALE GENOMIC DNA]</scope>
    <source>
        <strain evidence="5">ATCC 18683 / 1980 / Ss-1</strain>
    </source>
</reference>
<dbReference type="Gene3D" id="4.10.1000.10">
    <property type="entry name" value="Zinc finger, CCCH-type"/>
    <property type="match status" value="1"/>
</dbReference>
<feature type="compositionally biased region" description="Polar residues" evidence="2">
    <location>
        <begin position="220"/>
        <end position="229"/>
    </location>
</feature>
<accession>A0A1D9QJA6</accession>